<dbReference type="PATRIC" id="fig|129848.4.peg.2323"/>
<reference evidence="1 2" key="1">
    <citation type="submission" date="2016-08" db="EMBL/GenBank/DDBJ databases">
        <authorList>
            <person name="Seilhamer J.J."/>
        </authorList>
    </citation>
    <scope>NUCLEOTIDE SEQUENCE [LARGE SCALE GENOMIC DNA]</scope>
    <source>
        <strain evidence="1">Buetzberg</strain>
    </source>
</reference>
<name>A0A1D3L5B7_9EURY</name>
<gene>
    <name evidence="1" type="ORF">MCBB_2272</name>
</gene>
<evidence type="ECO:0000313" key="1">
    <source>
        <dbReference type="EMBL" id="SCG86811.1"/>
    </source>
</evidence>
<dbReference type="STRING" id="118062.MCBB_2272"/>
<accession>A0A1D3L5B7</accession>
<dbReference type="Proteomes" id="UP000094707">
    <property type="component" value="Chromosome I"/>
</dbReference>
<protein>
    <submittedName>
        <fullName evidence="1">DGC domain protein</fullName>
    </submittedName>
</protein>
<dbReference type="OrthoDB" id="70751at2157"/>
<keyword evidence="2" id="KW-1185">Reference proteome</keyword>
<proteinExistence type="predicted"/>
<dbReference type="AlphaFoldDB" id="A0A1D3L5B7"/>
<sequence length="131" mass="14009">MSEGSFKNKKALAACSGMSPYGLVSRVAVADTVKESDNVISICMGATAADREGFRGLIKKYPIVAVNGCDGACVNKILKQKGVEPVKTLDAINILNETGLKPTDVCRLDDEGERSVETVKKSIKKALKYLD</sequence>
<dbReference type="KEGG" id="mcub:MCBB_2272"/>
<dbReference type="EMBL" id="LT607756">
    <property type="protein sequence ID" value="SCG86811.1"/>
    <property type="molecule type" value="Genomic_DNA"/>
</dbReference>
<dbReference type="RefSeq" id="WP_071907839.1">
    <property type="nucleotide sequence ID" value="NZ_LT607756.1"/>
</dbReference>
<dbReference type="Pfam" id="PF08859">
    <property type="entry name" value="DGC"/>
    <property type="match status" value="1"/>
</dbReference>
<organism evidence="1 2">
    <name type="scientific">Methanobacterium congolense</name>
    <dbReference type="NCBI Taxonomy" id="118062"/>
    <lineage>
        <taxon>Archaea</taxon>
        <taxon>Methanobacteriati</taxon>
        <taxon>Methanobacteriota</taxon>
        <taxon>Methanomada group</taxon>
        <taxon>Methanobacteria</taxon>
        <taxon>Methanobacteriales</taxon>
        <taxon>Methanobacteriaceae</taxon>
        <taxon>Methanobacterium</taxon>
    </lineage>
</organism>
<evidence type="ECO:0000313" key="2">
    <source>
        <dbReference type="Proteomes" id="UP000094707"/>
    </source>
</evidence>
<dbReference type="GeneID" id="30413106"/>
<dbReference type="InterPro" id="IPR014958">
    <property type="entry name" value="DGC"/>
</dbReference>